<dbReference type="Proteomes" id="UP000276282">
    <property type="component" value="Unassembled WGS sequence"/>
</dbReference>
<dbReference type="Gene3D" id="2.120.10.30">
    <property type="entry name" value="TolB, C-terminal domain"/>
    <property type="match status" value="1"/>
</dbReference>
<dbReference type="InterPro" id="IPR011042">
    <property type="entry name" value="6-blade_b-propeller_TolB-like"/>
</dbReference>
<sequence>MIGNKFISFFLLMSSFFFCTGQKIERKIVQPDIITQQIPNDSEDPAIWVNYKYPAESIIFGTDKNIKGAVYAFNLNGNIIPEKTIYNLNEPNNIDIAYNVIISEEFKADILVVTERGRKQIRIFAIPSMQPLDNGGLAVFVGEPDKYNEPMGVAFYNSPVDKSTYIIVSRKNGPVSDYLYQYKLMPDDGALDLKLVRKFGTFSNEQEIEAIAVDSDLGFIYYADESKCIRKYYAEPLKGNMELGCFGEGLFEGDIEGIAIANFKNGAGYIIVSNQKKGTFNIFSRKSNEFIGEINLNTKQTDGCEVVTIPLNNTFKKGLFAAMNNDRNYYFYDLEKLGLFELN</sequence>
<dbReference type="AlphaFoldDB" id="A0A495PUN6"/>
<reference evidence="2 3" key="1">
    <citation type="submission" date="2018-10" db="EMBL/GenBank/DDBJ databases">
        <title>Genomic Encyclopedia of Archaeal and Bacterial Type Strains, Phase II (KMG-II): from individual species to whole genera.</title>
        <authorList>
            <person name="Goeker M."/>
        </authorList>
    </citation>
    <scope>NUCLEOTIDE SEQUENCE [LARGE SCALE GENOMIC DNA]</scope>
    <source>
        <strain evidence="2 3">DSM 19839</strain>
    </source>
</reference>
<dbReference type="GO" id="GO:0016158">
    <property type="term" value="F:inositol hexakisphosphate 3-phosphatase activity"/>
    <property type="evidence" value="ECO:0007669"/>
    <property type="project" value="InterPro"/>
</dbReference>
<protein>
    <submittedName>
        <fullName evidence="2">3-phytase</fullName>
    </submittedName>
</protein>
<comment type="caution">
    <text evidence="2">The sequence shown here is derived from an EMBL/GenBank/DDBJ whole genome shotgun (WGS) entry which is preliminary data.</text>
</comment>
<evidence type="ECO:0000259" key="1">
    <source>
        <dbReference type="PROSITE" id="PS51662"/>
    </source>
</evidence>
<dbReference type="EMBL" id="RBLG01000002">
    <property type="protein sequence ID" value="RKS53937.1"/>
    <property type="molecule type" value="Genomic_DNA"/>
</dbReference>
<dbReference type="InterPro" id="IPR003431">
    <property type="entry name" value="B-propeller_Phytase"/>
</dbReference>
<organism evidence="2 3">
    <name type="scientific">Gillisia mitskevichiae</name>
    <dbReference type="NCBI Taxonomy" id="270921"/>
    <lineage>
        <taxon>Bacteria</taxon>
        <taxon>Pseudomonadati</taxon>
        <taxon>Bacteroidota</taxon>
        <taxon>Flavobacteriia</taxon>
        <taxon>Flavobacteriales</taxon>
        <taxon>Flavobacteriaceae</taxon>
        <taxon>Gillisia</taxon>
    </lineage>
</organism>
<gene>
    <name evidence="2" type="ORF">BC962_2204</name>
</gene>
<dbReference type="PROSITE" id="PS51662">
    <property type="entry name" value="BP_PHYTASE"/>
    <property type="match status" value="1"/>
</dbReference>
<accession>A0A495PUN6</accession>
<feature type="domain" description="BPP" evidence="1">
    <location>
        <begin position="19"/>
        <end position="342"/>
    </location>
</feature>
<evidence type="ECO:0000313" key="3">
    <source>
        <dbReference type="Proteomes" id="UP000276282"/>
    </source>
</evidence>
<dbReference type="Pfam" id="PF02333">
    <property type="entry name" value="Phytase"/>
    <property type="match status" value="1"/>
</dbReference>
<proteinExistence type="predicted"/>
<dbReference type="RefSeq" id="WP_245984140.1">
    <property type="nucleotide sequence ID" value="NZ_RBLG01000002.1"/>
</dbReference>
<name>A0A495PUN6_9FLAO</name>
<dbReference type="SUPFAM" id="SSF50956">
    <property type="entry name" value="Thermostable phytase (3-phytase)"/>
    <property type="match status" value="1"/>
</dbReference>
<evidence type="ECO:0000313" key="2">
    <source>
        <dbReference type="EMBL" id="RKS53937.1"/>
    </source>
</evidence>
<keyword evidence="3" id="KW-1185">Reference proteome</keyword>